<accession>A0A174S4Q9</accession>
<reference evidence="1 2" key="1">
    <citation type="submission" date="2015-09" db="EMBL/GenBank/DDBJ databases">
        <authorList>
            <consortium name="Pathogen Informatics"/>
        </authorList>
    </citation>
    <scope>NUCLEOTIDE SEQUENCE [LARGE SCALE GENOMIC DNA]</scope>
    <source>
        <strain evidence="1 2">2789STDY5608854</strain>
    </source>
</reference>
<gene>
    <name evidence="1" type="ORF">ERS852411_03718</name>
</gene>
<evidence type="ECO:0000313" key="1">
    <source>
        <dbReference type="EMBL" id="CUP89399.1"/>
    </source>
</evidence>
<evidence type="ECO:0000313" key="2">
    <source>
        <dbReference type="Proteomes" id="UP000095746"/>
    </source>
</evidence>
<dbReference type="Proteomes" id="UP000095746">
    <property type="component" value="Unassembled WGS sequence"/>
</dbReference>
<name>A0A174S4Q9_FLAPL</name>
<dbReference type="RefSeq" id="WP_202215686.1">
    <property type="nucleotide sequence ID" value="NZ_JADMSX010000118.1"/>
</dbReference>
<protein>
    <submittedName>
        <fullName evidence="1">Uncharacterized protein</fullName>
    </submittedName>
</protein>
<dbReference type="AlphaFoldDB" id="A0A174S4Q9"/>
<organism evidence="1 2">
    <name type="scientific">Flavonifractor plautii</name>
    <name type="common">Fusobacterium plautii</name>
    <dbReference type="NCBI Taxonomy" id="292800"/>
    <lineage>
        <taxon>Bacteria</taxon>
        <taxon>Bacillati</taxon>
        <taxon>Bacillota</taxon>
        <taxon>Clostridia</taxon>
        <taxon>Eubacteriales</taxon>
        <taxon>Oscillospiraceae</taxon>
        <taxon>Flavonifractor</taxon>
    </lineage>
</organism>
<proteinExistence type="predicted"/>
<sequence>MLPDMVHADGIRKYGQTRFGGYDHRLAAGDGTLWDMKNLTSDLAPLLSARRPRYLVETLAKPNGLYAKDGLYWVDGTGFYSEGEKKGDVADGRKQFAALGAYIIILPDKAYYNRLTGEFGSLEAGWSGSAKIQDGTYAEEEAEANTIYASGADWDSIFKVGDAVTISGAKTHESNNQTIVIREIDGDNLRFYENSFTINKGGDTEELTVRREVPELDLLCENENRLWGCKGDTIYASKLGDPFNWNVFDGVSTDSYAVDVGSAGDFTGCFAYRGYPVFFKEEQIYKVYGDKPSNFQVMSSASLGVEAGSHASLAIAGETLYYLSRVGVVAYSGGIPQSVAAPFGTDRYRNGVAGSDGVKYYVSLEDSTGGHTLFVYDTPKGVWHKEDSLEAVGFGWDAELYFLGADGRLWLNGNTRTVPEDAAPEGAVESMAEFADFTEGDANKKGTAKLQVRMELDAGASVKIEMQFDSDGEWREVTTLSATVKRSFYLPIIPRRSDHFRIRFSGTGGWRLYSLVRESYSGSELKSRPGRQ</sequence>
<dbReference type="EMBL" id="CYZT01000547">
    <property type="protein sequence ID" value="CUP89399.1"/>
    <property type="molecule type" value="Genomic_DNA"/>
</dbReference>